<dbReference type="InterPro" id="IPR000182">
    <property type="entry name" value="GNAT_dom"/>
</dbReference>
<dbReference type="CDD" id="cd04301">
    <property type="entry name" value="NAT_SF"/>
    <property type="match status" value="1"/>
</dbReference>
<feature type="domain" description="N-acetyltransferase" evidence="1">
    <location>
        <begin position="1"/>
        <end position="143"/>
    </location>
</feature>
<comment type="caution">
    <text evidence="2">The sequence shown here is derived from an EMBL/GenBank/DDBJ whole genome shotgun (WGS) entry which is preliminary data.</text>
</comment>
<protein>
    <submittedName>
        <fullName evidence="2">GNAT family N-acetyltransferase</fullName>
    </submittedName>
</protein>
<sequence length="143" mass="16733">MIREVKASDYPAIAKVMMRAFANPPWNEDWDYSRAYQRIEQLDDGKYTRCYVYEENEKIIGVLCGKLITYVNDLELMIEDCYIDPDYQRLGIGGKLMQGVVDRLKEVDAFTLLTGQGFYSVDFYLKNGFKIDNNLVLMRKELK</sequence>
<dbReference type="EMBL" id="DXET01000133">
    <property type="protein sequence ID" value="HIX81475.1"/>
    <property type="molecule type" value="Genomic_DNA"/>
</dbReference>
<reference evidence="2" key="2">
    <citation type="submission" date="2021-04" db="EMBL/GenBank/DDBJ databases">
        <authorList>
            <person name="Gilroy R."/>
        </authorList>
    </citation>
    <scope>NUCLEOTIDE SEQUENCE</scope>
    <source>
        <strain evidence="2">ChiGjej1B1-14440</strain>
    </source>
</reference>
<name>A0A9D2BLU7_9FIRM</name>
<evidence type="ECO:0000313" key="3">
    <source>
        <dbReference type="Proteomes" id="UP000886724"/>
    </source>
</evidence>
<evidence type="ECO:0000259" key="1">
    <source>
        <dbReference type="PROSITE" id="PS51186"/>
    </source>
</evidence>
<dbReference type="AlphaFoldDB" id="A0A9D2BLU7"/>
<dbReference type="Proteomes" id="UP000886724">
    <property type="component" value="Unassembled WGS sequence"/>
</dbReference>
<dbReference type="InterPro" id="IPR016181">
    <property type="entry name" value="Acyl_CoA_acyltransferase"/>
</dbReference>
<dbReference type="GO" id="GO:0016747">
    <property type="term" value="F:acyltransferase activity, transferring groups other than amino-acyl groups"/>
    <property type="evidence" value="ECO:0007669"/>
    <property type="project" value="InterPro"/>
</dbReference>
<evidence type="ECO:0000313" key="2">
    <source>
        <dbReference type="EMBL" id="HIX81475.1"/>
    </source>
</evidence>
<accession>A0A9D2BLU7</accession>
<organism evidence="2 3">
    <name type="scientific">Candidatus Erysipelatoclostridium merdavium</name>
    <dbReference type="NCBI Taxonomy" id="2838566"/>
    <lineage>
        <taxon>Bacteria</taxon>
        <taxon>Bacillati</taxon>
        <taxon>Bacillota</taxon>
        <taxon>Erysipelotrichia</taxon>
        <taxon>Erysipelotrichales</taxon>
        <taxon>Erysipelotrichales incertae sedis</taxon>
    </lineage>
</organism>
<gene>
    <name evidence="2" type="ORF">H9980_05820</name>
</gene>
<dbReference type="Pfam" id="PF00583">
    <property type="entry name" value="Acetyltransf_1"/>
    <property type="match status" value="1"/>
</dbReference>
<reference evidence="2" key="1">
    <citation type="journal article" date="2021" name="PeerJ">
        <title>Extensive microbial diversity within the chicken gut microbiome revealed by metagenomics and culture.</title>
        <authorList>
            <person name="Gilroy R."/>
            <person name="Ravi A."/>
            <person name="Getino M."/>
            <person name="Pursley I."/>
            <person name="Horton D.L."/>
            <person name="Alikhan N.F."/>
            <person name="Baker D."/>
            <person name="Gharbi K."/>
            <person name="Hall N."/>
            <person name="Watson M."/>
            <person name="Adriaenssens E.M."/>
            <person name="Foster-Nyarko E."/>
            <person name="Jarju S."/>
            <person name="Secka A."/>
            <person name="Antonio M."/>
            <person name="Oren A."/>
            <person name="Chaudhuri R.R."/>
            <person name="La Ragione R."/>
            <person name="Hildebrand F."/>
            <person name="Pallen M.J."/>
        </authorList>
    </citation>
    <scope>NUCLEOTIDE SEQUENCE</scope>
    <source>
        <strain evidence="2">ChiGjej1B1-14440</strain>
    </source>
</reference>
<dbReference type="Gene3D" id="3.40.630.30">
    <property type="match status" value="1"/>
</dbReference>
<dbReference type="SUPFAM" id="SSF55729">
    <property type="entry name" value="Acyl-CoA N-acyltransferases (Nat)"/>
    <property type="match status" value="1"/>
</dbReference>
<dbReference type="PROSITE" id="PS51186">
    <property type="entry name" value="GNAT"/>
    <property type="match status" value="1"/>
</dbReference>
<proteinExistence type="predicted"/>